<evidence type="ECO:0000256" key="1">
    <source>
        <dbReference type="SAM" id="MobiDB-lite"/>
    </source>
</evidence>
<dbReference type="InterPro" id="IPR056139">
    <property type="entry name" value="DUF7722"/>
</dbReference>
<name>A0A8S2B044_ARAAE</name>
<evidence type="ECO:0000259" key="2">
    <source>
        <dbReference type="Pfam" id="PF24847"/>
    </source>
</evidence>
<organism evidence="3 4">
    <name type="scientific">Arabidopsis arenosa</name>
    <name type="common">Sand rock-cress</name>
    <name type="synonym">Cardaminopsis arenosa</name>
    <dbReference type="NCBI Taxonomy" id="38785"/>
    <lineage>
        <taxon>Eukaryota</taxon>
        <taxon>Viridiplantae</taxon>
        <taxon>Streptophyta</taxon>
        <taxon>Embryophyta</taxon>
        <taxon>Tracheophyta</taxon>
        <taxon>Spermatophyta</taxon>
        <taxon>Magnoliopsida</taxon>
        <taxon>eudicotyledons</taxon>
        <taxon>Gunneridae</taxon>
        <taxon>Pentapetalae</taxon>
        <taxon>rosids</taxon>
        <taxon>malvids</taxon>
        <taxon>Brassicales</taxon>
        <taxon>Brassicaceae</taxon>
        <taxon>Camelineae</taxon>
        <taxon>Arabidopsis</taxon>
    </lineage>
</organism>
<dbReference type="EMBL" id="LR999457">
    <property type="protein sequence ID" value="CAE6202477.1"/>
    <property type="molecule type" value="Genomic_DNA"/>
</dbReference>
<reference evidence="3" key="1">
    <citation type="submission" date="2021-01" db="EMBL/GenBank/DDBJ databases">
        <authorList>
            <person name="Bezrukov I."/>
        </authorList>
    </citation>
    <scope>NUCLEOTIDE SEQUENCE</scope>
</reference>
<keyword evidence="4" id="KW-1185">Reference proteome</keyword>
<feature type="domain" description="DUF7722" evidence="2">
    <location>
        <begin position="55"/>
        <end position="100"/>
    </location>
</feature>
<protein>
    <recommendedName>
        <fullName evidence="2">DUF7722 domain-containing protein</fullName>
    </recommendedName>
</protein>
<evidence type="ECO:0000313" key="3">
    <source>
        <dbReference type="EMBL" id="CAE6202477.1"/>
    </source>
</evidence>
<dbReference type="PANTHER" id="PTHR33513">
    <property type="entry name" value="OS06G0523300 PROTEIN"/>
    <property type="match status" value="1"/>
</dbReference>
<proteinExistence type="predicted"/>
<feature type="region of interest" description="Disordered" evidence="1">
    <location>
        <begin position="1"/>
        <end position="51"/>
    </location>
</feature>
<gene>
    <name evidence="3" type="ORF">AARE701A_LOCUS19899</name>
</gene>
<sequence>MGIKFSHVPSNTTIHYISHHDNHQDGEDQRSKTTTKVDQDKSQNRSSSFQIPLHYPKYTKSDYEKMPEWQLDQLLTEYGLPVIGDSYQKRKFAIGAFLWSSENEL</sequence>
<evidence type="ECO:0000313" key="4">
    <source>
        <dbReference type="Proteomes" id="UP000682877"/>
    </source>
</evidence>
<dbReference type="AlphaFoldDB" id="A0A8S2B044"/>
<dbReference type="PANTHER" id="PTHR33513:SF4">
    <property type="entry name" value="GB|AAF04428.1"/>
    <property type="match status" value="1"/>
</dbReference>
<feature type="compositionally biased region" description="Basic and acidic residues" evidence="1">
    <location>
        <begin position="18"/>
        <end position="43"/>
    </location>
</feature>
<accession>A0A8S2B044</accession>
<dbReference type="Pfam" id="PF24847">
    <property type="entry name" value="DUF7722"/>
    <property type="match status" value="1"/>
</dbReference>
<dbReference type="Proteomes" id="UP000682877">
    <property type="component" value="Chromosome 7"/>
</dbReference>